<gene>
    <name evidence="1" type="ORF">H9X81_10500</name>
</gene>
<accession>A0ABS2GPQ3</accession>
<keyword evidence="2" id="KW-1185">Reference proteome</keyword>
<dbReference type="Pfam" id="PF18954">
    <property type="entry name" value="DUF5697"/>
    <property type="match status" value="1"/>
</dbReference>
<evidence type="ECO:0000313" key="1">
    <source>
        <dbReference type="EMBL" id="MBM6924113.1"/>
    </source>
</evidence>
<sequence length="226" mass="26652">MEGLSLVNRQRYIQKDRRLRNEYIEDLIVTYGHVHRDQIVRLYEIVSKVAGGEGEDGFDPQTAKRMLQQFQKKMRRCWYDPGTRTFFSSRTQDIAEVINNPGYLPLERCMWLLLLFLPQADFHYPSLGSERVGQIVMHREDRRYQIAYCPSGAETYLDNRIRDEHLLQFNQANSYPLTDEEVEMIRNERYILLLESEVQLEKIKSPSIAYAYVLEKNGSCRLCSQG</sequence>
<evidence type="ECO:0000313" key="2">
    <source>
        <dbReference type="Proteomes" id="UP000724149"/>
    </source>
</evidence>
<proteinExistence type="predicted"/>
<dbReference type="InterPro" id="IPR043752">
    <property type="entry name" value="DUF5697"/>
</dbReference>
<reference evidence="1 2" key="1">
    <citation type="journal article" date="2021" name="Sci. Rep.">
        <title>The distribution of antibiotic resistance genes in chicken gut microbiota commensals.</title>
        <authorList>
            <person name="Juricova H."/>
            <person name="Matiasovicova J."/>
            <person name="Kubasova T."/>
            <person name="Cejkova D."/>
            <person name="Rychlik I."/>
        </authorList>
    </citation>
    <scope>NUCLEOTIDE SEQUENCE [LARGE SCALE GENOMIC DNA]</scope>
    <source>
        <strain evidence="1 2">An564</strain>
    </source>
</reference>
<protein>
    <submittedName>
        <fullName evidence="1">Uncharacterized protein</fullName>
    </submittedName>
</protein>
<name>A0ABS2GPQ3_9FIRM</name>
<organism evidence="1 2">
    <name type="scientific">Hydrogenoanaerobacterium saccharovorans</name>
    <dbReference type="NCBI Taxonomy" id="474960"/>
    <lineage>
        <taxon>Bacteria</taxon>
        <taxon>Bacillati</taxon>
        <taxon>Bacillota</taxon>
        <taxon>Clostridia</taxon>
        <taxon>Eubacteriales</taxon>
        <taxon>Oscillospiraceae</taxon>
        <taxon>Hydrogenoanaerobacterium</taxon>
    </lineage>
</organism>
<comment type="caution">
    <text evidence="1">The sequence shown here is derived from an EMBL/GenBank/DDBJ whole genome shotgun (WGS) entry which is preliminary data.</text>
</comment>
<dbReference type="EMBL" id="JACSNR010000010">
    <property type="protein sequence ID" value="MBM6924113.1"/>
    <property type="molecule type" value="Genomic_DNA"/>
</dbReference>
<dbReference type="Proteomes" id="UP000724149">
    <property type="component" value="Unassembled WGS sequence"/>
</dbReference>
<dbReference type="RefSeq" id="WP_204721823.1">
    <property type="nucleotide sequence ID" value="NZ_JACSNR010000010.1"/>
</dbReference>